<dbReference type="GeneID" id="14925151"/>
<accession>L8HHH9</accession>
<evidence type="ECO:0000313" key="3">
    <source>
        <dbReference type="Proteomes" id="UP000011083"/>
    </source>
</evidence>
<dbReference type="VEuPathDB" id="AmoebaDB:ACA1_375950"/>
<organism evidence="2 3">
    <name type="scientific">Acanthamoeba castellanii (strain ATCC 30010 / Neff)</name>
    <dbReference type="NCBI Taxonomy" id="1257118"/>
    <lineage>
        <taxon>Eukaryota</taxon>
        <taxon>Amoebozoa</taxon>
        <taxon>Discosea</taxon>
        <taxon>Longamoebia</taxon>
        <taxon>Centramoebida</taxon>
        <taxon>Acanthamoebidae</taxon>
        <taxon>Acanthamoeba</taxon>
    </lineage>
</organism>
<dbReference type="PANTHER" id="PTHR20921">
    <property type="entry name" value="TRANSMEMBRANE PROTEIN 222"/>
    <property type="match status" value="1"/>
</dbReference>
<dbReference type="InterPro" id="IPR008496">
    <property type="entry name" value="TMEM222/RTE1"/>
</dbReference>
<dbReference type="OrthoDB" id="267284at2759"/>
<dbReference type="RefSeq" id="XP_004353676.1">
    <property type="nucleotide sequence ID" value="XM_004353624.1"/>
</dbReference>
<dbReference type="Proteomes" id="UP000011083">
    <property type="component" value="Unassembled WGS sequence"/>
</dbReference>
<keyword evidence="1" id="KW-1133">Transmembrane helix</keyword>
<dbReference type="OMA" id="GKMKQFH"/>
<dbReference type="KEGG" id="acan:ACA1_375950"/>
<protein>
    <recommendedName>
        <fullName evidence="4">Transmembrane protein</fullName>
    </recommendedName>
</protein>
<dbReference type="AlphaFoldDB" id="L8HHH9"/>
<proteinExistence type="predicted"/>
<evidence type="ECO:0000256" key="1">
    <source>
        <dbReference type="SAM" id="Phobius"/>
    </source>
</evidence>
<feature type="transmembrane region" description="Helical" evidence="1">
    <location>
        <begin position="186"/>
        <end position="204"/>
    </location>
</feature>
<dbReference type="EMBL" id="KB007836">
    <property type="protein sequence ID" value="ELR24148.1"/>
    <property type="molecule type" value="Genomic_DNA"/>
</dbReference>
<evidence type="ECO:0000313" key="2">
    <source>
        <dbReference type="EMBL" id="ELR24148.1"/>
    </source>
</evidence>
<dbReference type="PANTHER" id="PTHR20921:SF0">
    <property type="entry name" value="TRANSMEMBRANE PROTEIN 222"/>
    <property type="match status" value="1"/>
</dbReference>
<dbReference type="Pfam" id="PF05608">
    <property type="entry name" value="RTE1"/>
    <property type="match status" value="2"/>
</dbReference>
<keyword evidence="1" id="KW-0812">Transmembrane</keyword>
<evidence type="ECO:0008006" key="4">
    <source>
        <dbReference type="Google" id="ProtNLM"/>
    </source>
</evidence>
<sequence>MSHGAYSSLAREEGEVEGAVMLEEEEESCEHHHQLNSNSTGGRAVGPYRMCIVWCPIPVLTWMCPWVGHLGMSTSTGLLHDFAGPYTINTGHVKRLTRGGGLLWCQEVWGASPEEAAQKWDDAVEAASAEYANRMHNLLWDNCHSHVGYALNSLRFKRSTRWNTVTLILFMMLHSHYPSWRHVLQTYLPFLILLTFAALFFTFITA</sequence>
<reference evidence="2 3" key="1">
    <citation type="journal article" date="2013" name="Genome Biol.">
        <title>Genome of Acanthamoeba castellanii highlights extensive lateral gene transfer and early evolution of tyrosine kinase signaling.</title>
        <authorList>
            <person name="Clarke M."/>
            <person name="Lohan A.J."/>
            <person name="Liu B."/>
            <person name="Lagkouvardos I."/>
            <person name="Roy S."/>
            <person name="Zafar N."/>
            <person name="Bertelli C."/>
            <person name="Schilde C."/>
            <person name="Kianianmomeni A."/>
            <person name="Burglin T.R."/>
            <person name="Frech C."/>
            <person name="Turcotte B."/>
            <person name="Kopec K.O."/>
            <person name="Synnott J.M."/>
            <person name="Choo C."/>
            <person name="Paponov I."/>
            <person name="Finkler A."/>
            <person name="Soon Heng Tan C."/>
            <person name="Hutchins A.P."/>
            <person name="Weinmeier T."/>
            <person name="Rattei T."/>
            <person name="Chu J.S."/>
            <person name="Gimenez G."/>
            <person name="Irimia M."/>
            <person name="Rigden D.J."/>
            <person name="Fitzpatrick D.A."/>
            <person name="Lorenzo-Morales J."/>
            <person name="Bateman A."/>
            <person name="Chiu C.H."/>
            <person name="Tang P."/>
            <person name="Hegemann P."/>
            <person name="Fromm H."/>
            <person name="Raoult D."/>
            <person name="Greub G."/>
            <person name="Miranda-Saavedra D."/>
            <person name="Chen N."/>
            <person name="Nash P."/>
            <person name="Ginger M.L."/>
            <person name="Horn M."/>
            <person name="Schaap P."/>
            <person name="Caler L."/>
            <person name="Loftus B."/>
        </authorList>
    </citation>
    <scope>NUCLEOTIDE SEQUENCE [LARGE SCALE GENOMIC DNA]</scope>
    <source>
        <strain evidence="2 3">Neff</strain>
    </source>
</reference>
<gene>
    <name evidence="2" type="ORF">ACA1_375950</name>
</gene>
<keyword evidence="1" id="KW-0472">Membrane</keyword>
<keyword evidence="3" id="KW-1185">Reference proteome</keyword>
<name>L8HHH9_ACACF</name>